<dbReference type="AlphaFoldDB" id="V4BFA3"/>
<dbReference type="OrthoDB" id="428974at2759"/>
<dbReference type="PANTHER" id="PTHR43798:SF5">
    <property type="entry name" value="MONOACYLGLYCEROL LIPASE ABHD6"/>
    <property type="match status" value="1"/>
</dbReference>
<dbReference type="InterPro" id="IPR000639">
    <property type="entry name" value="Epox_hydrolase-like"/>
</dbReference>
<dbReference type="GO" id="GO:0005765">
    <property type="term" value="C:lysosomal membrane"/>
    <property type="evidence" value="ECO:0007669"/>
    <property type="project" value="UniProtKB-SubCell"/>
</dbReference>
<evidence type="ECO:0000313" key="9">
    <source>
        <dbReference type="EMBL" id="ESO87579.1"/>
    </source>
</evidence>
<gene>
    <name evidence="9" type="ORF">LOTGIDRAFT_75209</name>
</gene>
<dbReference type="GO" id="GO:0031902">
    <property type="term" value="C:late endosome membrane"/>
    <property type="evidence" value="ECO:0007669"/>
    <property type="project" value="UniProtKB-SubCell"/>
</dbReference>
<sequence>DNNSVLFFIHGVGGSSDIWKSQIDYFRKLGYEIVAPDLIGHGLSCAPKDLKSYHFDQIAADIEEIFDKYCKRNNVVIGHSYGCSFAAFLARNRTRRVTKLVMISGGGPIPLAPQTNVFSLPVSILSCLRPCVQCKYERSAFSQSKKPDKLSYEAFSIPTYVLSNIMKGQIWSDGDEFYHNWIVSPTLLIYGQQDKLITLREEERMREAIYNCELQVLPEAGHMVMLEEPETVNKLLHEFLLQD</sequence>
<evidence type="ECO:0000256" key="3">
    <source>
        <dbReference type="ARBA" id="ARBA00037797"/>
    </source>
</evidence>
<dbReference type="Pfam" id="PF00561">
    <property type="entry name" value="Abhydrolase_1"/>
    <property type="match status" value="1"/>
</dbReference>
<dbReference type="EMBL" id="KB202883">
    <property type="protein sequence ID" value="ESO87579.1"/>
    <property type="molecule type" value="Genomic_DNA"/>
</dbReference>
<evidence type="ECO:0000256" key="5">
    <source>
        <dbReference type="ARBA" id="ARBA00046308"/>
    </source>
</evidence>
<feature type="domain" description="AB hydrolase-1" evidence="8">
    <location>
        <begin position="5"/>
        <end position="110"/>
    </location>
</feature>
<dbReference type="PRINTS" id="PR00111">
    <property type="entry name" value="ABHYDROLASE"/>
</dbReference>
<dbReference type="GeneID" id="20252175"/>
<keyword evidence="10" id="KW-1185">Reference proteome</keyword>
<comment type="catalytic activity">
    <reaction evidence="1">
        <text>Hydrolyzes glycerol monoesters of long-chain fatty acids.</text>
        <dbReference type="EC" id="3.1.1.23"/>
    </reaction>
</comment>
<evidence type="ECO:0000256" key="1">
    <source>
        <dbReference type="ARBA" id="ARBA00001613"/>
    </source>
</evidence>
<dbReference type="SUPFAM" id="SSF53474">
    <property type="entry name" value="alpha/beta-Hydrolases"/>
    <property type="match status" value="1"/>
</dbReference>
<evidence type="ECO:0000256" key="4">
    <source>
        <dbReference type="ARBA" id="ARBA00037874"/>
    </source>
</evidence>
<evidence type="ECO:0000256" key="2">
    <source>
        <dbReference type="ARBA" id="ARBA00013254"/>
    </source>
</evidence>
<dbReference type="KEGG" id="lgi:LOTGIDRAFT_75209"/>
<reference evidence="9 10" key="1">
    <citation type="journal article" date="2013" name="Nature">
        <title>Insights into bilaterian evolution from three spiralian genomes.</title>
        <authorList>
            <person name="Simakov O."/>
            <person name="Marletaz F."/>
            <person name="Cho S.J."/>
            <person name="Edsinger-Gonzales E."/>
            <person name="Havlak P."/>
            <person name="Hellsten U."/>
            <person name="Kuo D.H."/>
            <person name="Larsson T."/>
            <person name="Lv J."/>
            <person name="Arendt D."/>
            <person name="Savage R."/>
            <person name="Osoegawa K."/>
            <person name="de Jong P."/>
            <person name="Grimwood J."/>
            <person name="Chapman J.A."/>
            <person name="Shapiro H."/>
            <person name="Aerts A."/>
            <person name="Otillar R.P."/>
            <person name="Terry A.Y."/>
            <person name="Boore J.L."/>
            <person name="Grigoriev I.V."/>
            <person name="Lindberg D.R."/>
            <person name="Seaver E.C."/>
            <person name="Weisblat D.A."/>
            <person name="Putnam N.H."/>
            <person name="Rokhsar D.S."/>
        </authorList>
    </citation>
    <scope>NUCLEOTIDE SEQUENCE [LARGE SCALE GENOMIC DNA]</scope>
</reference>
<dbReference type="CTD" id="20252175"/>
<dbReference type="GO" id="GO:0047372">
    <property type="term" value="F:monoacylglycerol lipase activity"/>
    <property type="evidence" value="ECO:0007669"/>
    <property type="project" value="UniProtKB-EC"/>
</dbReference>
<evidence type="ECO:0000313" key="10">
    <source>
        <dbReference type="Proteomes" id="UP000030746"/>
    </source>
</evidence>
<comment type="function">
    <text evidence="7">Lipase that preferentially hydrolysis medium-chain saturated monoacylglycerols including 2-arachidonoylglycerol. Through 2-arachidonoylglycerol degradation may regulate endocannabinoid signaling pathways. Also has a lysophosphatidyl lipase activity with a preference for lysophosphatidylglycerol among other lysophospholipids. Also able to degrade bis(monoacylglycero)phosphate (BMP) and constitutes the major enzyme for BMP catabolism. BMP, also known as lysobisphosphatidic acid, is enriched in late endosomes and lysosomes and plays a key role in the formation of intraluminal vesicles and in lipid sorting.</text>
</comment>
<name>V4BFA3_LOTGI</name>
<evidence type="ECO:0000259" key="8">
    <source>
        <dbReference type="Pfam" id="PF00561"/>
    </source>
</evidence>
<evidence type="ECO:0000256" key="6">
    <source>
        <dbReference type="ARBA" id="ARBA00047662"/>
    </source>
</evidence>
<evidence type="ECO:0000256" key="7">
    <source>
        <dbReference type="ARBA" id="ARBA00049568"/>
    </source>
</evidence>
<dbReference type="InterPro" id="IPR050266">
    <property type="entry name" value="AB_hydrolase_sf"/>
</dbReference>
<accession>V4BFA3</accession>
<dbReference type="PANTHER" id="PTHR43798">
    <property type="entry name" value="MONOACYLGLYCEROL LIPASE"/>
    <property type="match status" value="1"/>
</dbReference>
<dbReference type="PRINTS" id="PR00412">
    <property type="entry name" value="EPOXHYDRLASE"/>
</dbReference>
<dbReference type="Gene3D" id="3.40.50.1820">
    <property type="entry name" value="alpha/beta hydrolase"/>
    <property type="match status" value="1"/>
</dbReference>
<proteinExistence type="predicted"/>
<dbReference type="InterPro" id="IPR000073">
    <property type="entry name" value="AB_hydrolase_1"/>
</dbReference>
<dbReference type="RefSeq" id="XP_009061688.1">
    <property type="nucleotide sequence ID" value="XM_009063440.1"/>
</dbReference>
<dbReference type="STRING" id="225164.V4BFA3"/>
<dbReference type="GO" id="GO:0046464">
    <property type="term" value="P:acylglycerol catabolic process"/>
    <property type="evidence" value="ECO:0007669"/>
    <property type="project" value="TreeGrafter"/>
</dbReference>
<dbReference type="OMA" id="IIRYARH"/>
<dbReference type="GO" id="GO:0031966">
    <property type="term" value="C:mitochondrial membrane"/>
    <property type="evidence" value="ECO:0007669"/>
    <property type="project" value="UniProtKB-SubCell"/>
</dbReference>
<comment type="subcellular location">
    <subcellularLocation>
        <location evidence="3">Late endosome membrane</location>
        <topology evidence="3">Single-pass type II membrane protein</topology>
    </subcellularLocation>
    <subcellularLocation>
        <location evidence="4">Lysosome membrane</location>
        <topology evidence="4">Single-pass type II membrane protein</topology>
    </subcellularLocation>
    <subcellularLocation>
        <location evidence="5">Mitochondrion membrane</location>
        <topology evidence="5">Single-pass type II membrane protein</topology>
    </subcellularLocation>
</comment>
<dbReference type="InterPro" id="IPR029058">
    <property type="entry name" value="AB_hydrolase_fold"/>
</dbReference>
<feature type="non-terminal residue" evidence="9">
    <location>
        <position position="243"/>
    </location>
</feature>
<protein>
    <recommendedName>
        <fullName evidence="2">acylglycerol lipase</fullName>
        <ecNumber evidence="2">3.1.1.23</ecNumber>
    </recommendedName>
</protein>
<comment type="catalytic activity">
    <reaction evidence="6">
        <text>1-dodecanoylglycerol + H2O = dodecanoate + glycerol + H(+)</text>
        <dbReference type="Rhea" id="RHEA:44316"/>
        <dbReference type="ChEBI" id="CHEBI:15377"/>
        <dbReference type="ChEBI" id="CHEBI:15378"/>
        <dbReference type="ChEBI" id="CHEBI:17754"/>
        <dbReference type="ChEBI" id="CHEBI:18262"/>
        <dbReference type="ChEBI" id="CHEBI:75539"/>
    </reaction>
</comment>
<dbReference type="Proteomes" id="UP000030746">
    <property type="component" value="Unassembled WGS sequence"/>
</dbReference>
<dbReference type="EC" id="3.1.1.23" evidence="2"/>
<organism evidence="9 10">
    <name type="scientific">Lottia gigantea</name>
    <name type="common">Giant owl limpet</name>
    <dbReference type="NCBI Taxonomy" id="225164"/>
    <lineage>
        <taxon>Eukaryota</taxon>
        <taxon>Metazoa</taxon>
        <taxon>Spiralia</taxon>
        <taxon>Lophotrochozoa</taxon>
        <taxon>Mollusca</taxon>
        <taxon>Gastropoda</taxon>
        <taxon>Patellogastropoda</taxon>
        <taxon>Lottioidea</taxon>
        <taxon>Lottiidae</taxon>
        <taxon>Lottia</taxon>
    </lineage>
</organism>
<dbReference type="HOGENOM" id="CLU_020336_24_0_1"/>
<feature type="non-terminal residue" evidence="9">
    <location>
        <position position="1"/>
    </location>
</feature>